<dbReference type="PROSITE" id="PS51257">
    <property type="entry name" value="PROKAR_LIPOPROTEIN"/>
    <property type="match status" value="1"/>
</dbReference>
<keyword evidence="3" id="KW-0732">Signal</keyword>
<dbReference type="Pfam" id="PF14257">
    <property type="entry name" value="DUF4349"/>
    <property type="match status" value="1"/>
</dbReference>
<evidence type="ECO:0000313" key="5">
    <source>
        <dbReference type="EMBL" id="BCK83530.1"/>
    </source>
</evidence>
<dbReference type="Proteomes" id="UP000679848">
    <property type="component" value="Chromosome"/>
</dbReference>
<feature type="domain" description="DUF4349" evidence="4">
    <location>
        <begin position="69"/>
        <end position="281"/>
    </location>
</feature>
<feature type="signal peptide" evidence="3">
    <location>
        <begin position="1"/>
        <end position="20"/>
    </location>
</feature>
<protein>
    <recommendedName>
        <fullName evidence="4">DUF4349 domain-containing protein</fullName>
    </recommendedName>
</protein>
<feature type="chain" id="PRO_5039065947" description="DUF4349 domain-containing protein" evidence="3">
    <location>
        <begin position="21"/>
        <end position="303"/>
    </location>
</feature>
<dbReference type="EMBL" id="AP023420">
    <property type="protein sequence ID" value="BCK83530.1"/>
    <property type="molecule type" value="Genomic_DNA"/>
</dbReference>
<feature type="transmembrane region" description="Helical" evidence="2">
    <location>
        <begin position="264"/>
        <end position="284"/>
    </location>
</feature>
<gene>
    <name evidence="5" type="ORF">MM59RIKEN_08490</name>
</gene>
<dbReference type="RefSeq" id="WP_187028237.1">
    <property type="nucleotide sequence ID" value="NZ_AP023420.1"/>
</dbReference>
<dbReference type="KEGG" id="pfaa:MM59RIKEN_08490"/>
<keyword evidence="6" id="KW-1185">Reference proteome</keyword>
<sequence>MKRHLVYLTALLLVLLTACGGSGNTASDAGEMEGQSTNTSVSTADTAGGAETFEEEPQAAGESRFQNAKLIHTAHLEVETTAFDAAAADLETLVGELGGYFEYAAVNSYSSGYRSGTYTVRVPTGQFEVFLDQVGELCHVVYQEKDSENISEAYYDTESRLVTQKTKLERLQELLGQAETMEDIITIESAISETELAIEQLTGTLRSYDALVDFATVHLSLEEVYQLSNVEQAPQGFGDRVGGAFSSGWSAFVTALGNLVVALAYGWVWVLLLAVIVAAVVRILRKRRPETGDRPEKPWHTKK</sequence>
<evidence type="ECO:0000313" key="6">
    <source>
        <dbReference type="Proteomes" id="UP000679848"/>
    </source>
</evidence>
<accession>A0A810Q5Z7</accession>
<evidence type="ECO:0000256" key="2">
    <source>
        <dbReference type="SAM" id="Phobius"/>
    </source>
</evidence>
<dbReference type="AlphaFoldDB" id="A0A810Q5Z7"/>
<evidence type="ECO:0000256" key="1">
    <source>
        <dbReference type="SAM" id="MobiDB-lite"/>
    </source>
</evidence>
<dbReference type="InterPro" id="IPR025645">
    <property type="entry name" value="DUF4349"/>
</dbReference>
<feature type="region of interest" description="Disordered" evidence="1">
    <location>
        <begin position="26"/>
        <end position="46"/>
    </location>
</feature>
<keyword evidence="2" id="KW-0472">Membrane</keyword>
<keyword evidence="2" id="KW-0812">Transmembrane</keyword>
<keyword evidence="2" id="KW-1133">Transmembrane helix</keyword>
<reference evidence="5" key="1">
    <citation type="submission" date="2020-09" db="EMBL/GenBank/DDBJ databases">
        <title>New species isolated from human feces.</title>
        <authorList>
            <person name="Kitahara M."/>
            <person name="Shigeno Y."/>
            <person name="Shime M."/>
            <person name="Matsumoto Y."/>
            <person name="Nakamura S."/>
            <person name="Motooka D."/>
            <person name="Fukuoka S."/>
            <person name="Nishikawa H."/>
            <person name="Benno Y."/>
        </authorList>
    </citation>
    <scope>NUCLEOTIDE SEQUENCE</scope>
    <source>
        <strain evidence="5">MM59</strain>
    </source>
</reference>
<proteinExistence type="predicted"/>
<evidence type="ECO:0000256" key="3">
    <source>
        <dbReference type="SAM" id="SignalP"/>
    </source>
</evidence>
<name>A0A810Q5Z7_9FIRM</name>
<evidence type="ECO:0000259" key="4">
    <source>
        <dbReference type="Pfam" id="PF14257"/>
    </source>
</evidence>
<organism evidence="5 6">
    <name type="scientific">Pusillibacter faecalis</name>
    <dbReference type="NCBI Taxonomy" id="2714358"/>
    <lineage>
        <taxon>Bacteria</taxon>
        <taxon>Bacillati</taxon>
        <taxon>Bacillota</taxon>
        <taxon>Clostridia</taxon>
        <taxon>Eubacteriales</taxon>
        <taxon>Oscillospiraceae</taxon>
        <taxon>Pusillibacter</taxon>
    </lineage>
</organism>
<feature type="compositionally biased region" description="Polar residues" evidence="1">
    <location>
        <begin position="34"/>
        <end position="45"/>
    </location>
</feature>